<dbReference type="SMART" id="SM00889">
    <property type="entry name" value="EFG_IV"/>
    <property type="match status" value="1"/>
</dbReference>
<dbReference type="Pfam" id="PF00009">
    <property type="entry name" value="GTP_EFTU"/>
    <property type="match status" value="1"/>
</dbReference>
<feature type="domain" description="Tr-type G" evidence="3">
    <location>
        <begin position="7"/>
        <end position="281"/>
    </location>
</feature>
<dbReference type="GO" id="GO:0003746">
    <property type="term" value="F:translation elongation factor activity"/>
    <property type="evidence" value="ECO:0007669"/>
    <property type="project" value="UniProtKB-KW"/>
</dbReference>
<dbReference type="InterPro" id="IPR047872">
    <property type="entry name" value="EFG_IV"/>
</dbReference>
<evidence type="ECO:0000313" key="4">
    <source>
        <dbReference type="EMBL" id="MBC5666876.1"/>
    </source>
</evidence>
<dbReference type="InterPro" id="IPR005517">
    <property type="entry name" value="Transl_elong_EFG/EF2_IV"/>
</dbReference>
<dbReference type="SMART" id="SM00838">
    <property type="entry name" value="EFG_C"/>
    <property type="match status" value="1"/>
</dbReference>
<dbReference type="CDD" id="cd01434">
    <property type="entry name" value="EFG_mtEFG1_IV"/>
    <property type="match status" value="1"/>
</dbReference>
<dbReference type="Pfam" id="PF00679">
    <property type="entry name" value="EFG_C"/>
    <property type="match status" value="1"/>
</dbReference>
<dbReference type="RefSeq" id="WP_118588440.1">
    <property type="nucleotide sequence ID" value="NZ_JACOOZ010000002.1"/>
</dbReference>
<dbReference type="PANTHER" id="PTHR43261">
    <property type="entry name" value="TRANSLATION ELONGATION FACTOR G-RELATED"/>
    <property type="match status" value="1"/>
</dbReference>
<dbReference type="PANTHER" id="PTHR43261:SF6">
    <property type="entry name" value="ELONGATION FACTOR G-LIKE PROTEIN"/>
    <property type="match status" value="1"/>
</dbReference>
<dbReference type="Gene3D" id="2.40.30.10">
    <property type="entry name" value="Translation factors"/>
    <property type="match status" value="1"/>
</dbReference>
<protein>
    <submittedName>
        <fullName evidence="4">Elongation factor G</fullName>
    </submittedName>
</protein>
<dbReference type="InterPro" id="IPR009000">
    <property type="entry name" value="Transl_B-barrel_sf"/>
</dbReference>
<dbReference type="Gene3D" id="3.40.50.300">
    <property type="entry name" value="P-loop containing nucleotide triphosphate hydrolases"/>
    <property type="match status" value="1"/>
</dbReference>
<dbReference type="Gene3D" id="3.30.70.870">
    <property type="entry name" value="Elongation Factor G (Translational Gtpase), domain 3"/>
    <property type="match status" value="1"/>
</dbReference>
<evidence type="ECO:0000256" key="2">
    <source>
        <dbReference type="ARBA" id="ARBA00023134"/>
    </source>
</evidence>
<evidence type="ECO:0000256" key="1">
    <source>
        <dbReference type="ARBA" id="ARBA00022741"/>
    </source>
</evidence>
<keyword evidence="5" id="KW-1185">Reference proteome</keyword>
<dbReference type="EMBL" id="JACOOZ010000002">
    <property type="protein sequence ID" value="MBC5666876.1"/>
    <property type="molecule type" value="Genomic_DNA"/>
</dbReference>
<dbReference type="InterPro" id="IPR000640">
    <property type="entry name" value="EFG_V-like"/>
</dbReference>
<dbReference type="InterPro" id="IPR035649">
    <property type="entry name" value="EFG_V"/>
</dbReference>
<evidence type="ECO:0000259" key="3">
    <source>
        <dbReference type="PROSITE" id="PS51722"/>
    </source>
</evidence>
<dbReference type="InterPro" id="IPR027417">
    <property type="entry name" value="P-loop_NTPase"/>
</dbReference>
<dbReference type="NCBIfam" id="NF009381">
    <property type="entry name" value="PRK12740.1-5"/>
    <property type="match status" value="1"/>
</dbReference>
<dbReference type="CDD" id="cd04088">
    <property type="entry name" value="EFG_mtEFG_II"/>
    <property type="match status" value="1"/>
</dbReference>
<dbReference type="Pfam" id="PF22042">
    <property type="entry name" value="EF-G_D2"/>
    <property type="match status" value="1"/>
</dbReference>
<evidence type="ECO:0000313" key="5">
    <source>
        <dbReference type="Proteomes" id="UP000597877"/>
    </source>
</evidence>
<keyword evidence="4" id="KW-0648">Protein biosynthesis</keyword>
<dbReference type="InterPro" id="IPR020568">
    <property type="entry name" value="Ribosomal_Su5_D2-typ_SF"/>
</dbReference>
<dbReference type="InterPro" id="IPR035647">
    <property type="entry name" value="EFG_III/V"/>
</dbReference>
<proteinExistence type="predicted"/>
<dbReference type="PRINTS" id="PR00315">
    <property type="entry name" value="ELONGATNFCT"/>
</dbReference>
<dbReference type="InterPro" id="IPR053905">
    <property type="entry name" value="EF-G-like_DII"/>
</dbReference>
<reference evidence="4 5" key="1">
    <citation type="submission" date="2020-08" db="EMBL/GenBank/DDBJ databases">
        <title>Genome public.</title>
        <authorList>
            <person name="Liu C."/>
            <person name="Sun Q."/>
        </authorList>
    </citation>
    <scope>NUCLEOTIDE SEQUENCE [LARGE SCALE GENOMIC DNA]</scope>
    <source>
        <strain evidence="4 5">BX4</strain>
    </source>
</reference>
<organism evidence="4 5">
    <name type="scientific">Eubacterium segne</name>
    <dbReference type="NCBI Taxonomy" id="2763045"/>
    <lineage>
        <taxon>Bacteria</taxon>
        <taxon>Bacillati</taxon>
        <taxon>Bacillota</taxon>
        <taxon>Clostridia</taxon>
        <taxon>Eubacteriales</taxon>
        <taxon>Eubacteriaceae</taxon>
        <taxon>Eubacterium</taxon>
    </lineage>
</organism>
<dbReference type="InterPro" id="IPR014721">
    <property type="entry name" value="Ribsml_uS5_D2-typ_fold_subgr"/>
</dbReference>
<keyword evidence="4" id="KW-0251">Elongation factor</keyword>
<dbReference type="Pfam" id="PF14492">
    <property type="entry name" value="EFG_III"/>
    <property type="match status" value="1"/>
</dbReference>
<dbReference type="CDD" id="cd03713">
    <property type="entry name" value="EFG_mtEFG_C"/>
    <property type="match status" value="1"/>
</dbReference>
<dbReference type="Gene3D" id="3.30.70.240">
    <property type="match status" value="1"/>
</dbReference>
<dbReference type="CDD" id="cd04170">
    <property type="entry name" value="EF-G_bact"/>
    <property type="match status" value="1"/>
</dbReference>
<keyword evidence="2" id="KW-0342">GTP-binding</keyword>
<accession>A0ABR7EZX4</accession>
<dbReference type="Gene3D" id="3.30.230.10">
    <property type="match status" value="1"/>
</dbReference>
<dbReference type="PROSITE" id="PS51722">
    <property type="entry name" value="G_TR_2"/>
    <property type="match status" value="1"/>
</dbReference>
<dbReference type="NCBIfam" id="TIGR00231">
    <property type="entry name" value="small_GTP"/>
    <property type="match status" value="1"/>
</dbReference>
<sequence length="690" mass="76396">MNVYKTSDIRNVVFLGHGGAGKTTLAEAVAYATGVITRKGRVEDGNTISDYDKEEINRKFSISASVIPVEWNGLKINILDAPGYFDFVGQLEDAMSVADAAVIVVNGKAGVEVGTIKAWEICERRRIPRIFFVTNMDSPNAKYMETVEQLKEHFGKKVAPFHLPILENDKLTGYVNVVKMGGRKFLDDAGNYTERDIPDSVKPKLEPVREQLMEAVAESDEELMDKYFAGEEFTYEEISKALRKSVISCDIVPVQIGSGVSCQGVNSFLQTCEKYFPSANKAEVLKKATNVDTGEEVVADFDCNKPVSAYVFKTIMDPFVGKYSLVKVRTGILKAGDTVYNATKDVEEKLAKLYVMRGKNVIEVDRLYSGDIGAIGKLASTRTGDTLSTRQWPIEYHPTTMSKPYTYMAYRAVNKGDEDKMAQALTKLCIEDLTLKTVSDEENRQSLIYGIGEQQLQIVASKLEDRYKVKVELTKPRIAFRETIRKKAQVQGKHKKQSGGHGQYGDVVMEFEPSGDLSKPYIFEEKIFGGAVPKNFFPAVEKGLQECVKAGPLAGYPVVGVKATLTDGSYHPVDSSEMAFKMATIIAFKKGFLEAGPVLLEPIALLSVTAPDKYSGDIMGDLNKRRGRILNMTPKDGKQLIEAEVPMLELYGYSTSLRSITGGSGEFEYVVSRYEQAPPDVQEKQIQDNA</sequence>
<dbReference type="SUPFAM" id="SSF54980">
    <property type="entry name" value="EF-G C-terminal domain-like"/>
    <property type="match status" value="2"/>
</dbReference>
<name>A0ABR7EZX4_9FIRM</name>
<dbReference type="InterPro" id="IPR005225">
    <property type="entry name" value="Small_GTP-bd"/>
</dbReference>
<dbReference type="InterPro" id="IPR000795">
    <property type="entry name" value="T_Tr_GTP-bd_dom"/>
</dbReference>
<gene>
    <name evidence="4" type="ORF">H8S00_02560</name>
</gene>
<dbReference type="SUPFAM" id="SSF54211">
    <property type="entry name" value="Ribosomal protein S5 domain 2-like"/>
    <property type="match status" value="1"/>
</dbReference>
<dbReference type="Proteomes" id="UP000597877">
    <property type="component" value="Unassembled WGS sequence"/>
</dbReference>
<dbReference type="SUPFAM" id="SSF50447">
    <property type="entry name" value="Translation proteins"/>
    <property type="match status" value="1"/>
</dbReference>
<dbReference type="SUPFAM" id="SSF52540">
    <property type="entry name" value="P-loop containing nucleoside triphosphate hydrolases"/>
    <property type="match status" value="1"/>
</dbReference>
<keyword evidence="1" id="KW-0547">Nucleotide-binding</keyword>
<dbReference type="Pfam" id="PF03764">
    <property type="entry name" value="EFG_IV"/>
    <property type="match status" value="1"/>
</dbReference>
<comment type="caution">
    <text evidence="4">The sequence shown here is derived from an EMBL/GenBank/DDBJ whole genome shotgun (WGS) entry which is preliminary data.</text>
</comment>
<dbReference type="InterPro" id="IPR041095">
    <property type="entry name" value="EFG_II"/>
</dbReference>